<dbReference type="InterPro" id="IPR002557">
    <property type="entry name" value="Chitin-bd_dom"/>
</dbReference>
<proteinExistence type="predicted"/>
<feature type="transmembrane region" description="Helical" evidence="1">
    <location>
        <begin position="85"/>
        <end position="104"/>
    </location>
</feature>
<dbReference type="GeneID" id="105267467"/>
<keyword evidence="1" id="KW-0812">Transmembrane</keyword>
<dbReference type="GO" id="GO:0005576">
    <property type="term" value="C:extracellular region"/>
    <property type="evidence" value="ECO:0007669"/>
    <property type="project" value="InterPro"/>
</dbReference>
<name>A0A9R1U1H0_9HYME</name>
<feature type="signal peptide" evidence="2">
    <location>
        <begin position="1"/>
        <end position="19"/>
    </location>
</feature>
<keyword evidence="2" id="KW-0732">Signal</keyword>
<dbReference type="InterPro" id="IPR036508">
    <property type="entry name" value="Chitin-bd_dom_sf"/>
</dbReference>
<feature type="domain" description="Chitin-binding type-2" evidence="3">
    <location>
        <begin position="20"/>
        <end position="78"/>
    </location>
</feature>
<organism evidence="4 5">
    <name type="scientific">Fopius arisanus</name>
    <dbReference type="NCBI Taxonomy" id="64838"/>
    <lineage>
        <taxon>Eukaryota</taxon>
        <taxon>Metazoa</taxon>
        <taxon>Ecdysozoa</taxon>
        <taxon>Arthropoda</taxon>
        <taxon>Hexapoda</taxon>
        <taxon>Insecta</taxon>
        <taxon>Pterygota</taxon>
        <taxon>Neoptera</taxon>
        <taxon>Endopterygota</taxon>
        <taxon>Hymenoptera</taxon>
        <taxon>Apocrita</taxon>
        <taxon>Ichneumonoidea</taxon>
        <taxon>Braconidae</taxon>
        <taxon>Opiinae</taxon>
        <taxon>Fopius</taxon>
    </lineage>
</organism>
<dbReference type="PROSITE" id="PS50940">
    <property type="entry name" value="CHIT_BIND_II"/>
    <property type="match status" value="1"/>
</dbReference>
<keyword evidence="1" id="KW-0472">Membrane</keyword>
<evidence type="ECO:0000313" key="4">
    <source>
        <dbReference type="Proteomes" id="UP000694866"/>
    </source>
</evidence>
<dbReference type="Proteomes" id="UP000694866">
    <property type="component" value="Unplaced"/>
</dbReference>
<dbReference type="Gene3D" id="2.170.140.10">
    <property type="entry name" value="Chitin binding domain"/>
    <property type="match status" value="1"/>
</dbReference>
<keyword evidence="1" id="KW-1133">Transmembrane helix</keyword>
<keyword evidence="4" id="KW-1185">Reference proteome</keyword>
<evidence type="ECO:0000256" key="1">
    <source>
        <dbReference type="SAM" id="Phobius"/>
    </source>
</evidence>
<feature type="chain" id="PRO_5040371599" description="Chitin-binding type-2 domain-containing protein" evidence="2">
    <location>
        <begin position="20"/>
        <end position="110"/>
    </location>
</feature>
<protein>
    <recommendedName>
        <fullName evidence="3">Chitin-binding type-2 domain-containing protein</fullName>
    </recommendedName>
</protein>
<dbReference type="SMART" id="SM00494">
    <property type="entry name" value="ChtBD2"/>
    <property type="match status" value="1"/>
</dbReference>
<accession>A0A9R1U1H0</accession>
<dbReference type="SUPFAM" id="SSF57625">
    <property type="entry name" value="Invertebrate chitin-binding proteins"/>
    <property type="match status" value="1"/>
</dbReference>
<reference evidence="5" key="1">
    <citation type="submission" date="2025-08" db="UniProtKB">
        <authorList>
            <consortium name="RefSeq"/>
        </authorList>
    </citation>
    <scope>IDENTIFICATION</scope>
    <source>
        <strain evidence="5">USDA-PBARC FA_bdor</strain>
        <tissue evidence="5">Whole organism</tissue>
    </source>
</reference>
<gene>
    <name evidence="5" type="primary">LOC105267467</name>
</gene>
<dbReference type="AlphaFoldDB" id="A0A9R1U1H0"/>
<dbReference type="KEGG" id="fas:105267467"/>
<evidence type="ECO:0000259" key="3">
    <source>
        <dbReference type="PROSITE" id="PS50940"/>
    </source>
</evidence>
<dbReference type="OrthoDB" id="439917at2759"/>
<dbReference type="Pfam" id="PF01607">
    <property type="entry name" value="CBM_14"/>
    <property type="match status" value="1"/>
</dbReference>
<dbReference type="GO" id="GO:0008061">
    <property type="term" value="F:chitin binding"/>
    <property type="evidence" value="ECO:0007669"/>
    <property type="project" value="InterPro"/>
</dbReference>
<evidence type="ECO:0000313" key="5">
    <source>
        <dbReference type="RefSeq" id="XP_011304649.1"/>
    </source>
</evidence>
<dbReference type="RefSeq" id="XP_011304649.1">
    <property type="nucleotide sequence ID" value="XM_011306347.1"/>
</dbReference>
<sequence>MPSPVWHIVILMLVKTAWGQFQCPEPKGFFGDPEQCDLYYICTNSKPEEKLCKDGLVFRDDNPKKELCDIPANVPCGDRTLLRELLFYLLLLFSIGKYLFSYWGSCVTLE</sequence>
<evidence type="ECO:0000256" key="2">
    <source>
        <dbReference type="SAM" id="SignalP"/>
    </source>
</evidence>